<reference evidence="3 4" key="1">
    <citation type="journal article" date="2023" name="Int J Dairy Technol">
        <title>Genome based analysis of Pseudomonas paracarnis RQ057, a strain responsible for blue discoloration spoilage in processed cheese.</title>
        <authorList>
            <person name="Rodrigues Rd.S."/>
            <person name="Machado S.G."/>
            <person name="de Carvalho A.F."/>
            <person name="Nero L.A."/>
        </authorList>
    </citation>
    <scope>NUCLEOTIDE SEQUENCE [LARGE SCALE GENOMIC DNA]</scope>
    <source>
        <strain evidence="3 4">RQ057</strain>
    </source>
</reference>
<evidence type="ECO:0000313" key="4">
    <source>
        <dbReference type="Proteomes" id="UP001336015"/>
    </source>
</evidence>
<dbReference type="EMBL" id="JAJGWQ010000003">
    <property type="protein sequence ID" value="MEB3782421.1"/>
    <property type="molecule type" value="Genomic_DNA"/>
</dbReference>
<comment type="caution">
    <text evidence="3">The sequence shown here is derived from an EMBL/GenBank/DDBJ whole genome shotgun (WGS) entry which is preliminary data.</text>
</comment>
<evidence type="ECO:0000313" key="3">
    <source>
        <dbReference type="EMBL" id="MEB3782421.1"/>
    </source>
</evidence>
<dbReference type="RefSeq" id="WP_324835967.1">
    <property type="nucleotide sequence ID" value="NZ_JAJGWQ010000003.1"/>
</dbReference>
<evidence type="ECO:0000256" key="2">
    <source>
        <dbReference type="SAM" id="SignalP"/>
    </source>
</evidence>
<feature type="transmembrane region" description="Helical" evidence="1">
    <location>
        <begin position="772"/>
        <end position="792"/>
    </location>
</feature>
<feature type="signal peptide" evidence="2">
    <location>
        <begin position="1"/>
        <end position="25"/>
    </location>
</feature>
<sequence>MNLTKNISAFLLMFLMGIITSQSYAATENQGKAITNCGYLENGKDIDGFSSIVCPQNKSIQTRSSFFGDFGQITYSQEFKDNVESLKNEQQKAQDTDNQNWVNVTNAYIWKLAQFIGWAMFILFIIQIVKAMIRGEFNIKEADRVENDQPAKYDMKTIYLMLGFVVVLIPGLVGGMSVAQTITFAPVNLTPRLQQMIIQNYLATRQRGDLEYLKETTPVADSFYENGATMSRASAITYSMVQKVVLLKINSNLYNFEFNPLNKNNYKLYDDFKDVIVADDTKIEFIKKNPERPTEELFRLGGIEVFKSGGAGADIDSYLKEISYDSKYGTHYNIESSKLISQAESLKRDLRIVIKDRGEGKGTNETVLNSAVTKYFYDVRSNWLKHYIVELASDGRFDRLAYAVIEGACAENPSARLASESYLKNRTGSPFCLNKDWTVAGNGKVEDSQKIVAEEINAIRTDLYTKMITINTALRNSISSPDLDEEMKQVLQCGVYCFIQRLANIFDRTAFTEDFLSRFNNKPFYTLFDVTATDSYIRSEWLKNNRNFDEASYPLQINNYMKNFMTVDYQSSGAVPVADSQTLLQTTFVSNNAQAVQNKNFENANSLQLENINNSLGRIAQSVTSAQTGIAMYGEQLIHVGEKGIVTVLAGTVVGSLADKYVNAKSAKTTKETAKVGDSKKAKGKKNAGALSSFSGFFTYIANLVIPLMGYLIALGAAFAYVLPVLAKLPFLMLTVFTDYYSFVMTLFVTFLMYRAVFLHTTQSFWALGRNYISLIMVNLCLQPIILLLFIVNFHITDIAMKAIYPVVTVNFTDALGQTTGVIGTTTGSIATLILAMYVVQMAVLYATLAQISKFLKHYKQDFLFSELILSTIEGFLFAIHIFTLGISRLLVTLTYSFKKSR</sequence>
<keyword evidence="2" id="KW-0732">Signal</keyword>
<feature type="transmembrane region" description="Helical" evidence="1">
    <location>
        <begin position="729"/>
        <end position="752"/>
    </location>
</feature>
<name>A0ABU6BQA9_9PSED</name>
<gene>
    <name evidence="3" type="ORF">LLW09_07615</name>
</gene>
<dbReference type="Proteomes" id="UP001336015">
    <property type="component" value="Unassembled WGS sequence"/>
</dbReference>
<protein>
    <submittedName>
        <fullName evidence="3">Uncharacterized protein</fullName>
    </submittedName>
</protein>
<accession>A0ABU6BQA9</accession>
<feature type="transmembrane region" description="Helical" evidence="1">
    <location>
        <begin position="869"/>
        <end position="892"/>
    </location>
</feature>
<evidence type="ECO:0000256" key="1">
    <source>
        <dbReference type="SAM" id="Phobius"/>
    </source>
</evidence>
<feature type="chain" id="PRO_5046551723" evidence="2">
    <location>
        <begin position="26"/>
        <end position="902"/>
    </location>
</feature>
<feature type="transmembrane region" description="Helical" evidence="1">
    <location>
        <begin position="830"/>
        <end position="849"/>
    </location>
</feature>
<proteinExistence type="predicted"/>
<feature type="transmembrane region" description="Helical" evidence="1">
    <location>
        <begin position="158"/>
        <end position="179"/>
    </location>
</feature>
<keyword evidence="1" id="KW-0472">Membrane</keyword>
<organism evidence="3 4">
    <name type="scientific">Pseudomonas paracarnis</name>
    <dbReference type="NCBI Taxonomy" id="2750625"/>
    <lineage>
        <taxon>Bacteria</taxon>
        <taxon>Pseudomonadati</taxon>
        <taxon>Pseudomonadota</taxon>
        <taxon>Gammaproteobacteria</taxon>
        <taxon>Pseudomonadales</taxon>
        <taxon>Pseudomonadaceae</taxon>
        <taxon>Pseudomonas</taxon>
    </lineage>
</organism>
<feature type="transmembrane region" description="Helical" evidence="1">
    <location>
        <begin position="108"/>
        <end position="129"/>
    </location>
</feature>
<keyword evidence="1" id="KW-1133">Transmembrane helix</keyword>
<feature type="transmembrane region" description="Helical" evidence="1">
    <location>
        <begin position="697"/>
        <end position="722"/>
    </location>
</feature>
<keyword evidence="4" id="KW-1185">Reference proteome</keyword>
<keyword evidence="1" id="KW-0812">Transmembrane</keyword>